<keyword evidence="2" id="KW-1185">Reference proteome</keyword>
<accession>A0A2U1AY96</accession>
<protein>
    <submittedName>
        <fullName evidence="1">Uncharacterized protein</fullName>
    </submittedName>
</protein>
<gene>
    <name evidence="1" type="ORF">C8D82_11427</name>
</gene>
<comment type="caution">
    <text evidence="1">The sequence shown here is derived from an EMBL/GenBank/DDBJ whole genome shotgun (WGS) entry which is preliminary data.</text>
</comment>
<dbReference type="GeneID" id="78297542"/>
<reference evidence="1 2" key="1">
    <citation type="submission" date="2018-04" db="EMBL/GenBank/DDBJ databases">
        <title>Genomic Encyclopedia of Type Strains, Phase IV (KMG-IV): sequencing the most valuable type-strain genomes for metagenomic binning, comparative biology and taxonomic classification.</title>
        <authorList>
            <person name="Goeker M."/>
        </authorList>
    </citation>
    <scope>NUCLEOTIDE SEQUENCE [LARGE SCALE GENOMIC DNA]</scope>
    <source>
        <strain evidence="1 2">DSM 14823</strain>
    </source>
</reference>
<evidence type="ECO:0000313" key="1">
    <source>
        <dbReference type="EMBL" id="PVY41414.1"/>
    </source>
</evidence>
<organism evidence="1 2">
    <name type="scientific">Victivallis vadensis</name>
    <dbReference type="NCBI Taxonomy" id="172901"/>
    <lineage>
        <taxon>Bacteria</taxon>
        <taxon>Pseudomonadati</taxon>
        <taxon>Lentisphaerota</taxon>
        <taxon>Lentisphaeria</taxon>
        <taxon>Victivallales</taxon>
        <taxon>Victivallaceae</taxon>
        <taxon>Victivallis</taxon>
    </lineage>
</organism>
<proteinExistence type="predicted"/>
<sequence>MRRCRAESLSGKKYELLKEVLAENLQKEFTPEAFSQSFLQLQNTLGTIHSFEYRGELKTPVLKTLVWKVCFRRTGSDDSVIEQEILFRALIAPVHGESRVIGFGFL</sequence>
<evidence type="ECO:0000313" key="2">
    <source>
        <dbReference type="Proteomes" id="UP000245959"/>
    </source>
</evidence>
<dbReference type="Proteomes" id="UP000245959">
    <property type="component" value="Unassembled WGS sequence"/>
</dbReference>
<dbReference type="RefSeq" id="WP_165832982.1">
    <property type="nucleotide sequence ID" value="NZ_CABMMC010000012.1"/>
</dbReference>
<name>A0A2U1AY96_9BACT</name>
<dbReference type="EMBL" id="QEKH01000014">
    <property type="protein sequence ID" value="PVY41414.1"/>
    <property type="molecule type" value="Genomic_DNA"/>
</dbReference>
<dbReference type="AlphaFoldDB" id="A0A2U1AY96"/>